<name>A0A1T2KPM2_9GAMM</name>
<gene>
    <name evidence="1" type="ORF">BOW51_11865</name>
</gene>
<dbReference type="AlphaFoldDB" id="A0A1T2KPM2"/>
<accession>A0A1T2KPM2</accession>
<comment type="caution">
    <text evidence="1">The sequence shown here is derived from an EMBL/GenBank/DDBJ whole genome shotgun (WGS) entry which is preliminary data.</text>
</comment>
<reference evidence="1 2" key="1">
    <citation type="submission" date="2016-11" db="EMBL/GenBank/DDBJ databases">
        <title>Mixed transmission modes and dynamic genome evolution in an obligate animal-bacterial symbiosis.</title>
        <authorList>
            <person name="Russell S.L."/>
            <person name="Corbett-Detig R.B."/>
            <person name="Cavanaugh C.M."/>
        </authorList>
    </citation>
    <scope>NUCLEOTIDE SEQUENCE [LARGE SCALE GENOMIC DNA]</scope>
    <source>
        <strain evidence="1">Se-Cadez</strain>
    </source>
</reference>
<proteinExistence type="predicted"/>
<sequence length="376" mass="41212">MNDRRDFTGLGALYGLILLLAAMATPALGVQVDGLYQAEVPVAGQEAAQGNEAIGRAFGKMLIKVTGNRNIANRQELTAEFAKAPRYVQQYRYRLDAEQPADGADVQPEGAEAAEPKRYLQVVFDEQAVNRFLRQSRLPVWGDNRPGGLVWLGEESKSRGRRLTGAESSAWSVLESVARQRGVPLIVPLMDLEDQSRLQVADLWGDFERNISGASHRYSPDFVLTGRLTRVASDLWRSRWTLFQGEKISSWSNDGRSRNQLLGEGVQYASDLLANRFAPIGGASELTRVRLRVEGVGSLREYAGVGGFLSSQSAVARMDLSAVEANAVIYELQVRGGLEVLEQGLALGGLIEPDGDAVMGEEAVAENVDLFYRLRQ</sequence>
<protein>
    <recommendedName>
        <fullName evidence="3">DUF2066 domain-containing protein</fullName>
    </recommendedName>
</protein>
<evidence type="ECO:0008006" key="3">
    <source>
        <dbReference type="Google" id="ProtNLM"/>
    </source>
</evidence>
<organism evidence="1 2">
    <name type="scientific">Solemya velesiana gill symbiont</name>
    <dbReference type="NCBI Taxonomy" id="1918948"/>
    <lineage>
        <taxon>Bacteria</taxon>
        <taxon>Pseudomonadati</taxon>
        <taxon>Pseudomonadota</taxon>
        <taxon>Gammaproteobacteria</taxon>
        <taxon>sulfur-oxidizing symbionts</taxon>
    </lineage>
</organism>
<dbReference type="EMBL" id="MPRJ01000103">
    <property type="protein sequence ID" value="OOZ34762.1"/>
    <property type="molecule type" value="Genomic_DNA"/>
</dbReference>
<evidence type="ECO:0000313" key="1">
    <source>
        <dbReference type="EMBL" id="OOZ34762.1"/>
    </source>
</evidence>
<dbReference type="InterPro" id="IPR018642">
    <property type="entry name" value="DUF2066"/>
</dbReference>
<keyword evidence="2" id="KW-1185">Reference proteome</keyword>
<dbReference type="Proteomes" id="UP000190896">
    <property type="component" value="Unassembled WGS sequence"/>
</dbReference>
<evidence type="ECO:0000313" key="2">
    <source>
        <dbReference type="Proteomes" id="UP000190896"/>
    </source>
</evidence>
<dbReference type="Pfam" id="PF09839">
    <property type="entry name" value="DUF2066"/>
    <property type="match status" value="1"/>
</dbReference>